<sequence>MQRASLHAFLLLAVALAIAACVTTRGPELEPRYIALHNAFAAMGLAQVGPVQRASLAEGREARLPLELVAECTTIALFGGQGVRDLDATLLGPGGAPLAKDVTRDSQAVLRTCVDAPGTYTLVVKMAAGAGDVLAATWVGGFGARAAPASSAVVSASAVGTCDSPMALSPGTFTGSTTRGESEHEGTCTSSTSREVVYRFELTTRKRVTIDVNPHFDSVIYLRKEDCADPDAEVACNDDAPHDHDSHLDEELDPGIYYFFVDGYSSEVGTYKMNVAMTDVPTVEEVCQKARMLATGVPATASTRGLYDHLHSGGCGDSAKGPDAPYRFDLARRARVRIVERSNDFTPVLHVRKRCTDTKSEVGCTDSGFAAGEATFATVLDPGSYAVIADGADRDADGSYSVAAEVAPENGQAGIPGDTCADATLLGAVDPAAAGDTFLARDDVSVRCGGTGAPDVIYRVEVAKRSRLQAQLERQEGSHVLALRKACSDVSTELACSASIDHVVEPGVYYLVVDGDANMGMGRFSFAFRLREVAAQETACRAARTLVSGQTVKGTTAGGSDKFVGTCAGSYDAQASPDAVYRIALPARGRVRLNVTSTGYSPVLTLRRACVDGASGSASPEIACNSDGSNVYRAHIDTVLDAGVYFAVVDGQARGSQGPYALEYVFSPVTAKTR</sequence>
<evidence type="ECO:0000313" key="2">
    <source>
        <dbReference type="EMBL" id="WXB11248.1"/>
    </source>
</evidence>
<evidence type="ECO:0000313" key="3">
    <source>
        <dbReference type="Proteomes" id="UP001370348"/>
    </source>
</evidence>
<dbReference type="Proteomes" id="UP001370348">
    <property type="component" value="Chromosome"/>
</dbReference>
<feature type="signal peptide" evidence="1">
    <location>
        <begin position="1"/>
        <end position="19"/>
    </location>
</feature>
<evidence type="ECO:0000256" key="1">
    <source>
        <dbReference type="SAM" id="SignalP"/>
    </source>
</evidence>
<dbReference type="EMBL" id="CP089984">
    <property type="protein sequence ID" value="WXB11248.1"/>
    <property type="molecule type" value="Genomic_DNA"/>
</dbReference>
<dbReference type="PROSITE" id="PS51257">
    <property type="entry name" value="PROKAR_LIPOPROTEIN"/>
    <property type="match status" value="1"/>
</dbReference>
<keyword evidence="1" id="KW-0732">Signal</keyword>
<protein>
    <recommendedName>
        <fullName evidence="4">Peptidase C-terminal archaeal/bacterial domain-containing protein</fullName>
    </recommendedName>
</protein>
<keyword evidence="3" id="KW-1185">Reference proteome</keyword>
<dbReference type="Gene3D" id="2.60.120.380">
    <property type="match status" value="1"/>
</dbReference>
<reference evidence="2 3" key="1">
    <citation type="submission" date="2021-12" db="EMBL/GenBank/DDBJ databases">
        <title>Discovery of the Pendulisporaceae a myxobacterial family with distinct sporulation behavior and unique specialized metabolism.</title>
        <authorList>
            <person name="Garcia R."/>
            <person name="Popoff A."/>
            <person name="Bader C.D."/>
            <person name="Loehr J."/>
            <person name="Walesch S."/>
            <person name="Walt C."/>
            <person name="Boldt J."/>
            <person name="Bunk B."/>
            <person name="Haeckl F.J.F.P.J."/>
            <person name="Gunesch A.P."/>
            <person name="Birkelbach J."/>
            <person name="Nuebel U."/>
            <person name="Pietschmann T."/>
            <person name="Bach T."/>
            <person name="Mueller R."/>
        </authorList>
    </citation>
    <scope>NUCLEOTIDE SEQUENCE [LARGE SCALE GENOMIC DNA]</scope>
    <source>
        <strain evidence="2 3">MSr11954</strain>
    </source>
</reference>
<proteinExistence type="predicted"/>
<dbReference type="RefSeq" id="WP_394820864.1">
    <property type="nucleotide sequence ID" value="NZ_CP089984.1"/>
</dbReference>
<gene>
    <name evidence="2" type="ORF">LZC94_25665</name>
</gene>
<accession>A0ABZ2LMY0</accession>
<organism evidence="2 3">
    <name type="scientific">Pendulispora albinea</name>
    <dbReference type="NCBI Taxonomy" id="2741071"/>
    <lineage>
        <taxon>Bacteria</taxon>
        <taxon>Pseudomonadati</taxon>
        <taxon>Myxococcota</taxon>
        <taxon>Myxococcia</taxon>
        <taxon>Myxococcales</taxon>
        <taxon>Sorangiineae</taxon>
        <taxon>Pendulisporaceae</taxon>
        <taxon>Pendulispora</taxon>
    </lineage>
</organism>
<evidence type="ECO:0008006" key="4">
    <source>
        <dbReference type="Google" id="ProtNLM"/>
    </source>
</evidence>
<name>A0ABZ2LMY0_9BACT</name>
<feature type="chain" id="PRO_5045309450" description="Peptidase C-terminal archaeal/bacterial domain-containing protein" evidence="1">
    <location>
        <begin position="20"/>
        <end position="674"/>
    </location>
</feature>